<feature type="region of interest" description="Disordered" evidence="4">
    <location>
        <begin position="197"/>
        <end position="223"/>
    </location>
</feature>
<feature type="compositionally biased region" description="Low complexity" evidence="4">
    <location>
        <begin position="258"/>
        <end position="275"/>
    </location>
</feature>
<organism evidence="6 7">
    <name type="scientific">Ceyx cyanopectus</name>
    <name type="common">Indigo-banded kingfisher</name>
    <dbReference type="NCBI Taxonomy" id="390723"/>
    <lineage>
        <taxon>Eukaryota</taxon>
        <taxon>Metazoa</taxon>
        <taxon>Chordata</taxon>
        <taxon>Craniata</taxon>
        <taxon>Vertebrata</taxon>
        <taxon>Euteleostomi</taxon>
        <taxon>Archelosauria</taxon>
        <taxon>Archosauria</taxon>
        <taxon>Dinosauria</taxon>
        <taxon>Saurischia</taxon>
        <taxon>Theropoda</taxon>
        <taxon>Coelurosauria</taxon>
        <taxon>Aves</taxon>
        <taxon>Neognathae</taxon>
        <taxon>Neoaves</taxon>
        <taxon>Telluraves</taxon>
        <taxon>Coraciimorphae</taxon>
        <taxon>Coraciiformes</taxon>
        <taxon>Alcedinidae</taxon>
        <taxon>Ceyx</taxon>
    </lineage>
</organism>
<dbReference type="PANTHER" id="PTHR15109">
    <property type="entry name" value="AGAP004327-PA"/>
    <property type="match status" value="1"/>
</dbReference>
<dbReference type="GO" id="GO:0005634">
    <property type="term" value="C:nucleus"/>
    <property type="evidence" value="ECO:0007669"/>
    <property type="project" value="TreeGrafter"/>
</dbReference>
<keyword evidence="2" id="KW-0597">Phosphoprotein</keyword>
<feature type="compositionally biased region" description="Basic and acidic residues" evidence="4">
    <location>
        <begin position="79"/>
        <end position="96"/>
    </location>
</feature>
<dbReference type="Proteomes" id="UP000586704">
    <property type="component" value="Unassembled WGS sequence"/>
</dbReference>
<feature type="compositionally biased region" description="Basic residues" evidence="4">
    <location>
        <begin position="68"/>
        <end position="78"/>
    </location>
</feature>
<comment type="caution">
    <text evidence="6">The sequence shown here is derived from an EMBL/GenBank/DDBJ whole genome shotgun (WGS) entry which is preliminary data.</text>
</comment>
<comment type="similarity">
    <text evidence="1">Belongs to the FAM193 family.</text>
</comment>
<feature type="non-terminal residue" evidence="6">
    <location>
        <position position="480"/>
    </location>
</feature>
<sequence length="480" mass="52208">PPAAPTSRNYAEIREKLRSRLTKRKEELPQKLGHNSGSGEPAVDHRNVDELLDYINSTEPKPLNSAKAAKRARHKQKKKEKEKAQLEAEAQKRAERAPAASQVRETAEEKLLEWPELELERVNSFLSSRLQEIKNTIKDSIRASFSVYDLNLDVNDFPKKAAVLEQKNLLSHLNGSSDLQDIDLALAPLSLGPAKSHTLLQGDLGPRWGEGPGEPPAAPSAAENGVVKRLSAVPSLSRMIWVQSKAVDSALDSSGLSPQPKEGPQPKGGLEPLEPMSVGSRQRKNKRQSGQVKKGEGAATVPGSQARLESPGASKGQVVGTKHPSKASAPEPQGVGSSAEPGEGNKRQPWGSGGGRPEKERSGEWRGRRGEGKVELPELVQQPLAPVAGDRQLLVPPALGGSLQPKTKSRKSRNKVEKSNTSIDDVFLPKDLDGVEMDETDREVEYFKRFCLDSAKQTRQKVAVNWTNFTLKKTTSSAAQ</sequence>
<dbReference type="OrthoDB" id="10044608at2759"/>
<evidence type="ECO:0000256" key="3">
    <source>
        <dbReference type="ARBA" id="ARBA00023054"/>
    </source>
</evidence>
<proteinExistence type="inferred from homology"/>
<evidence type="ECO:0000313" key="6">
    <source>
        <dbReference type="EMBL" id="NXY91696.1"/>
    </source>
</evidence>
<dbReference type="InterPro" id="IPR031802">
    <property type="entry name" value="FAM193_C"/>
</dbReference>
<keyword evidence="7" id="KW-1185">Reference proteome</keyword>
<feature type="region of interest" description="Disordered" evidence="4">
    <location>
        <begin position="20"/>
        <end position="104"/>
    </location>
</feature>
<feature type="domain" description="FAM193 C-terminal" evidence="5">
    <location>
        <begin position="424"/>
        <end position="477"/>
    </location>
</feature>
<evidence type="ECO:0000256" key="1">
    <source>
        <dbReference type="ARBA" id="ARBA00009689"/>
    </source>
</evidence>
<keyword evidence="3" id="KW-0175">Coiled coil</keyword>
<evidence type="ECO:0000313" key="7">
    <source>
        <dbReference type="Proteomes" id="UP000586704"/>
    </source>
</evidence>
<accession>A0A7L4NP37</accession>
<feature type="compositionally biased region" description="Basic and acidic residues" evidence="4">
    <location>
        <begin position="356"/>
        <end position="376"/>
    </location>
</feature>
<dbReference type="PANTHER" id="PTHR15109:SF3">
    <property type="entry name" value="PROTEIN FAM193B"/>
    <property type="match status" value="1"/>
</dbReference>
<gene>
    <name evidence="6" type="primary">Fam193b</name>
    <name evidence="6" type="ORF">CEYCYA_R05726</name>
</gene>
<dbReference type="Pfam" id="PF15914">
    <property type="entry name" value="FAM193_C"/>
    <property type="match status" value="1"/>
</dbReference>
<name>A0A7L4NP37_9AVES</name>
<dbReference type="EMBL" id="VYZU01119920">
    <property type="protein sequence ID" value="NXY91696.1"/>
    <property type="molecule type" value="Genomic_DNA"/>
</dbReference>
<dbReference type="AlphaFoldDB" id="A0A7L4NP37"/>
<feature type="region of interest" description="Disordered" evidence="4">
    <location>
        <begin position="251"/>
        <end position="422"/>
    </location>
</feature>
<dbReference type="GO" id="GO:0005737">
    <property type="term" value="C:cytoplasm"/>
    <property type="evidence" value="ECO:0007669"/>
    <property type="project" value="TreeGrafter"/>
</dbReference>
<evidence type="ECO:0000259" key="5">
    <source>
        <dbReference type="Pfam" id="PF15914"/>
    </source>
</evidence>
<protein>
    <submittedName>
        <fullName evidence="6">F193B protein</fullName>
    </submittedName>
</protein>
<dbReference type="InterPro" id="IPR029717">
    <property type="entry name" value="FAM193"/>
</dbReference>
<reference evidence="6 7" key="1">
    <citation type="submission" date="2020-02" db="EMBL/GenBank/DDBJ databases">
        <title>Bird 10,000 Genomes (B10K) Project - Family phase.</title>
        <authorList>
            <person name="Zhang G."/>
        </authorList>
    </citation>
    <scope>NUCLEOTIDE SEQUENCE [LARGE SCALE GENOMIC DNA]</scope>
    <source>
        <strain evidence="6">B10K-DU-013-51</strain>
        <tissue evidence="6">Mixed tissue sample</tissue>
    </source>
</reference>
<feature type="non-terminal residue" evidence="6">
    <location>
        <position position="1"/>
    </location>
</feature>
<evidence type="ECO:0000256" key="2">
    <source>
        <dbReference type="ARBA" id="ARBA00022553"/>
    </source>
</evidence>
<evidence type="ECO:0000256" key="4">
    <source>
        <dbReference type="SAM" id="MobiDB-lite"/>
    </source>
</evidence>
<feature type="compositionally biased region" description="Basic and acidic residues" evidence="4">
    <location>
        <begin position="20"/>
        <end position="29"/>
    </location>
</feature>